<gene>
    <name evidence="3" type="ORF">GCM10023318_32270</name>
</gene>
<organism evidence="3 4">
    <name type="scientific">Nocardia callitridis</name>
    <dbReference type="NCBI Taxonomy" id="648753"/>
    <lineage>
        <taxon>Bacteria</taxon>
        <taxon>Bacillati</taxon>
        <taxon>Actinomycetota</taxon>
        <taxon>Actinomycetes</taxon>
        <taxon>Mycobacteriales</taxon>
        <taxon>Nocardiaceae</taxon>
        <taxon>Nocardia</taxon>
    </lineage>
</organism>
<feature type="compositionally biased region" description="Low complexity" evidence="1">
    <location>
        <begin position="19"/>
        <end position="32"/>
    </location>
</feature>
<evidence type="ECO:0000256" key="1">
    <source>
        <dbReference type="SAM" id="MobiDB-lite"/>
    </source>
</evidence>
<dbReference type="RefSeq" id="WP_345496175.1">
    <property type="nucleotide sequence ID" value="NZ_BAABJM010000002.1"/>
</dbReference>
<dbReference type="NCBIfam" id="NF047839">
    <property type="entry name" value="PspM_Rv2743c"/>
    <property type="match status" value="1"/>
</dbReference>
<proteinExistence type="predicted"/>
<dbReference type="EMBL" id="BAABJM010000002">
    <property type="protein sequence ID" value="GAA5055755.1"/>
    <property type="molecule type" value="Genomic_DNA"/>
</dbReference>
<keyword evidence="4" id="KW-1185">Reference proteome</keyword>
<keyword evidence="2" id="KW-0472">Membrane</keyword>
<feature type="transmembrane region" description="Helical" evidence="2">
    <location>
        <begin position="93"/>
        <end position="111"/>
    </location>
</feature>
<keyword evidence="2" id="KW-1133">Transmembrane helix</keyword>
<feature type="region of interest" description="Disordered" evidence="1">
    <location>
        <begin position="1"/>
        <end position="40"/>
    </location>
</feature>
<accession>A0ABP9KGE3</accession>
<protein>
    <submittedName>
        <fullName evidence="3">Uncharacterized protein</fullName>
    </submittedName>
</protein>
<sequence>MSGSPFRGFGGSRGTRVDAAAAHASAEPPAGARSNGRRSTTVLRAQAALAPQQGSLPDNLREAGEHALVAVRRWADPRERELRRRRRARRRSVQLGTASGLTTAGVVGLAVVSAPVWAVIVLGGGAVALVTGAALSTRRYLRLRGVPLPQAAFVPRKRPPMWSSARAPIARLVRAEQAMHGLAAQIVRTDRLPRDELADMVETAASGSAALHALAADILAMEQALGAMGRSNSPAAVVLSENLRATLARLDTGVVEYEQVVAAAGRILAVPESAVMRHNFDVIVADLRDAADRLDGWAQALTEVADHSVSRGMPPA</sequence>
<reference evidence="4" key="1">
    <citation type="journal article" date="2019" name="Int. J. Syst. Evol. Microbiol.">
        <title>The Global Catalogue of Microorganisms (GCM) 10K type strain sequencing project: providing services to taxonomists for standard genome sequencing and annotation.</title>
        <authorList>
            <consortium name="The Broad Institute Genomics Platform"/>
            <consortium name="The Broad Institute Genome Sequencing Center for Infectious Disease"/>
            <person name="Wu L."/>
            <person name="Ma J."/>
        </authorList>
    </citation>
    <scope>NUCLEOTIDE SEQUENCE [LARGE SCALE GENOMIC DNA]</scope>
    <source>
        <strain evidence="4">JCM 18298</strain>
    </source>
</reference>
<dbReference type="Pfam" id="PF25587">
    <property type="entry name" value="Rv2743c"/>
    <property type="match status" value="1"/>
</dbReference>
<keyword evidence="2" id="KW-0812">Transmembrane</keyword>
<evidence type="ECO:0000313" key="4">
    <source>
        <dbReference type="Proteomes" id="UP001500603"/>
    </source>
</evidence>
<evidence type="ECO:0000256" key="2">
    <source>
        <dbReference type="SAM" id="Phobius"/>
    </source>
</evidence>
<name>A0ABP9KGE3_9NOCA</name>
<evidence type="ECO:0000313" key="3">
    <source>
        <dbReference type="EMBL" id="GAA5055755.1"/>
    </source>
</evidence>
<feature type="transmembrane region" description="Helical" evidence="2">
    <location>
        <begin position="117"/>
        <end position="135"/>
    </location>
</feature>
<dbReference type="InterPro" id="IPR057952">
    <property type="entry name" value="Rv2743c-like"/>
</dbReference>
<comment type="caution">
    <text evidence="3">The sequence shown here is derived from an EMBL/GenBank/DDBJ whole genome shotgun (WGS) entry which is preliminary data.</text>
</comment>
<dbReference type="Proteomes" id="UP001500603">
    <property type="component" value="Unassembled WGS sequence"/>
</dbReference>